<dbReference type="PANTHER" id="PTHR35569:SF1">
    <property type="entry name" value="CYANAMIDE HYDRATASE DDI2-RELATED"/>
    <property type="match status" value="1"/>
</dbReference>
<organism evidence="1 2">
    <name type="scientific">Roridomyces roridus</name>
    <dbReference type="NCBI Taxonomy" id="1738132"/>
    <lineage>
        <taxon>Eukaryota</taxon>
        <taxon>Fungi</taxon>
        <taxon>Dikarya</taxon>
        <taxon>Basidiomycota</taxon>
        <taxon>Agaricomycotina</taxon>
        <taxon>Agaricomycetes</taxon>
        <taxon>Agaricomycetidae</taxon>
        <taxon>Agaricales</taxon>
        <taxon>Marasmiineae</taxon>
        <taxon>Mycenaceae</taxon>
        <taxon>Roridomyces</taxon>
    </lineage>
</organism>
<dbReference type="EMBL" id="JARKIF010000013">
    <property type="protein sequence ID" value="KAJ7624881.1"/>
    <property type="molecule type" value="Genomic_DNA"/>
</dbReference>
<sequence length="198" mass="21903">MAFPKTFDAFIPCNLTQFLSLTKFKPDYVSLETLRSIPLGAASSTSFSYAEKLTPPDVFIHCTRCYYFALAFLYNGFPSNTPGVPQITLEELTQRLYLTCILHDIGLTTTEEGSEHPASKMSFELHGGIMAYEHLQASMDSARLGDIVQSIMLHTSQWNEGNVSAVTQLITLSAFLILEDRAARGIYCACGRVVVKSV</sequence>
<accession>A0AAD7BM89</accession>
<dbReference type="Proteomes" id="UP001221142">
    <property type="component" value="Unassembled WGS sequence"/>
</dbReference>
<gene>
    <name evidence="1" type="ORF">FB45DRAFT_1005647</name>
</gene>
<keyword evidence="2" id="KW-1185">Reference proteome</keyword>
<name>A0AAD7BM89_9AGAR</name>
<protein>
    <recommendedName>
        <fullName evidence="3">Cyanamide hydratase</fullName>
    </recommendedName>
</protein>
<proteinExistence type="predicted"/>
<evidence type="ECO:0008006" key="3">
    <source>
        <dbReference type="Google" id="ProtNLM"/>
    </source>
</evidence>
<comment type="caution">
    <text evidence="1">The sequence shown here is derived from an EMBL/GenBank/DDBJ whole genome shotgun (WGS) entry which is preliminary data.</text>
</comment>
<evidence type="ECO:0000313" key="1">
    <source>
        <dbReference type="EMBL" id="KAJ7624881.1"/>
    </source>
</evidence>
<dbReference type="SUPFAM" id="SSF109604">
    <property type="entry name" value="HD-domain/PDEase-like"/>
    <property type="match status" value="1"/>
</dbReference>
<dbReference type="AlphaFoldDB" id="A0AAD7BM89"/>
<evidence type="ECO:0000313" key="2">
    <source>
        <dbReference type="Proteomes" id="UP001221142"/>
    </source>
</evidence>
<reference evidence="1" key="1">
    <citation type="submission" date="2023-03" db="EMBL/GenBank/DDBJ databases">
        <title>Massive genome expansion in bonnet fungi (Mycena s.s.) driven by repeated elements and novel gene families across ecological guilds.</title>
        <authorList>
            <consortium name="Lawrence Berkeley National Laboratory"/>
            <person name="Harder C.B."/>
            <person name="Miyauchi S."/>
            <person name="Viragh M."/>
            <person name="Kuo A."/>
            <person name="Thoen E."/>
            <person name="Andreopoulos B."/>
            <person name="Lu D."/>
            <person name="Skrede I."/>
            <person name="Drula E."/>
            <person name="Henrissat B."/>
            <person name="Morin E."/>
            <person name="Kohler A."/>
            <person name="Barry K."/>
            <person name="LaButti K."/>
            <person name="Morin E."/>
            <person name="Salamov A."/>
            <person name="Lipzen A."/>
            <person name="Mereny Z."/>
            <person name="Hegedus B."/>
            <person name="Baldrian P."/>
            <person name="Stursova M."/>
            <person name="Weitz H."/>
            <person name="Taylor A."/>
            <person name="Grigoriev I.V."/>
            <person name="Nagy L.G."/>
            <person name="Martin F."/>
            <person name="Kauserud H."/>
        </authorList>
    </citation>
    <scope>NUCLEOTIDE SEQUENCE</scope>
    <source>
        <strain evidence="1">9284</strain>
    </source>
</reference>
<dbReference type="PANTHER" id="PTHR35569">
    <property type="entry name" value="CYANAMIDE HYDRATASE DDI2-RELATED"/>
    <property type="match status" value="1"/>
</dbReference>